<feature type="region of interest" description="Disordered" evidence="1">
    <location>
        <begin position="62"/>
        <end position="81"/>
    </location>
</feature>
<evidence type="ECO:0000256" key="1">
    <source>
        <dbReference type="SAM" id="MobiDB-lite"/>
    </source>
</evidence>
<protein>
    <submittedName>
        <fullName evidence="3">DUF4237 domain-containing protein</fullName>
    </submittedName>
</protein>
<feature type="domain" description="TNT" evidence="2">
    <location>
        <begin position="164"/>
        <end position="270"/>
    </location>
</feature>
<evidence type="ECO:0000259" key="2">
    <source>
        <dbReference type="Pfam" id="PF14021"/>
    </source>
</evidence>
<dbReference type="PANTHER" id="PTHR42059:SF1">
    <property type="entry name" value="TNT DOMAIN-CONTAINING PROTEIN"/>
    <property type="match status" value="1"/>
</dbReference>
<evidence type="ECO:0000313" key="4">
    <source>
        <dbReference type="Proteomes" id="UP000313066"/>
    </source>
</evidence>
<sequence length="272" mass="28737">MAISRHPSPSNSQGNRPDAHMSRSHAVCAISGEFVRVHSPKLFVAACTLATAALTGVPAQAATAPAGQGPATSGPQTLGAKTGQVCGPPFVNGDPNLGPVVLPRTGLVAKILDGYVRYGGLSPERFLERYFIPSANSYRFPQDSGFAHSGGYTNGRPLIRTAKLPLGYKVDRFGGESGAFLAPFGTPFPERSLRPNNLNNVPGDPHLCNYHAYRVIRSFLVDAGPAASAFQMPGQGEQFHTLAKYIPGAPANPDGEVSIGWLADNGYLERLN</sequence>
<evidence type="ECO:0000313" key="3">
    <source>
        <dbReference type="EMBL" id="KAB8187855.1"/>
    </source>
</evidence>
<feature type="region of interest" description="Disordered" evidence="1">
    <location>
        <begin position="1"/>
        <end position="20"/>
    </location>
</feature>
<comment type="caution">
    <text evidence="3">The sequence shown here is derived from an EMBL/GenBank/DDBJ whole genome shotgun (WGS) entry which is preliminary data.</text>
</comment>
<dbReference type="Proteomes" id="UP000313066">
    <property type="component" value="Unassembled WGS sequence"/>
</dbReference>
<dbReference type="Pfam" id="PF14021">
    <property type="entry name" value="TNT"/>
    <property type="match status" value="1"/>
</dbReference>
<dbReference type="InterPro" id="IPR025331">
    <property type="entry name" value="TNT"/>
</dbReference>
<dbReference type="EMBL" id="VDMA02000001">
    <property type="protein sequence ID" value="KAB8187855.1"/>
    <property type="molecule type" value="Genomic_DNA"/>
</dbReference>
<keyword evidence="4" id="KW-1185">Reference proteome</keyword>
<dbReference type="AlphaFoldDB" id="A0A5N6C4W8"/>
<dbReference type="GO" id="GO:0050135">
    <property type="term" value="F:NADP+ nucleosidase activity"/>
    <property type="evidence" value="ECO:0007669"/>
    <property type="project" value="InterPro"/>
</dbReference>
<accession>A0A5N6C4W8</accession>
<proteinExistence type="predicted"/>
<name>A0A5N6C4W8_9ACTN</name>
<dbReference type="PANTHER" id="PTHR42059">
    <property type="entry name" value="TNT DOMAIN-CONTAINING PROTEIN"/>
    <property type="match status" value="1"/>
</dbReference>
<gene>
    <name evidence="3" type="ORF">FH610_001410</name>
</gene>
<reference evidence="3 4" key="1">
    <citation type="submission" date="2019-10" db="EMBL/GenBank/DDBJ databases">
        <title>Nonomuraea sp. nov., isolated from Phyllanthus amarus.</title>
        <authorList>
            <person name="Klykleung N."/>
            <person name="Tanasupawat S."/>
        </authorList>
    </citation>
    <scope>NUCLEOTIDE SEQUENCE [LARGE SCALE GENOMIC DNA]</scope>
    <source>
        <strain evidence="3 4">CR1-09</strain>
    </source>
</reference>
<feature type="compositionally biased region" description="Low complexity" evidence="1">
    <location>
        <begin position="62"/>
        <end position="76"/>
    </location>
</feature>
<organism evidence="3 4">
    <name type="scientific">Microbispora catharanthi</name>
    <dbReference type="NCBI Taxonomy" id="1712871"/>
    <lineage>
        <taxon>Bacteria</taxon>
        <taxon>Bacillati</taxon>
        <taxon>Actinomycetota</taxon>
        <taxon>Actinomycetes</taxon>
        <taxon>Streptosporangiales</taxon>
        <taxon>Streptosporangiaceae</taxon>
        <taxon>Microbispora</taxon>
    </lineage>
</organism>
<dbReference type="InterPro" id="IPR053024">
    <property type="entry name" value="Fungal_surface_NADase"/>
</dbReference>